<proteinExistence type="predicted"/>
<keyword evidence="1" id="KW-0808">Transferase</keyword>
<dbReference type="SUPFAM" id="SSF56104">
    <property type="entry name" value="SAICAR synthase-like"/>
    <property type="match status" value="1"/>
</dbReference>
<dbReference type="STRING" id="4615.A0A199VN69"/>
<dbReference type="EMBL" id="LSRQ01001276">
    <property type="protein sequence ID" value="OAY78468.1"/>
    <property type="molecule type" value="Genomic_DNA"/>
</dbReference>
<comment type="caution">
    <text evidence="1">The sequence shown here is derived from an EMBL/GenBank/DDBJ whole genome shotgun (WGS) entry which is preliminary data.</text>
</comment>
<reference evidence="1 2" key="1">
    <citation type="journal article" date="2016" name="DNA Res.">
        <title>The draft genome of MD-2 pineapple using hybrid error correction of long reads.</title>
        <authorList>
            <person name="Redwan R.M."/>
            <person name="Saidin A."/>
            <person name="Kumar S.V."/>
        </authorList>
    </citation>
    <scope>NUCLEOTIDE SEQUENCE [LARGE SCALE GENOMIC DNA]</scope>
    <source>
        <strain evidence="2">cv. MD2</strain>
        <tissue evidence="1">Leaf</tissue>
    </source>
</reference>
<gene>
    <name evidence="1" type="ORF">ACMD2_26819</name>
</gene>
<evidence type="ECO:0000313" key="2">
    <source>
        <dbReference type="Proteomes" id="UP000092600"/>
    </source>
</evidence>
<evidence type="ECO:0000313" key="1">
    <source>
        <dbReference type="EMBL" id="OAY78468.1"/>
    </source>
</evidence>
<name>A0A199VN69_ANACO</name>
<dbReference type="Proteomes" id="UP000092600">
    <property type="component" value="Unassembled WGS sequence"/>
</dbReference>
<keyword evidence="1" id="KW-0418">Kinase</keyword>
<dbReference type="AlphaFoldDB" id="A0A199VN69"/>
<protein>
    <submittedName>
        <fullName evidence="1">Phosphatidylinositol 4-phosphate 5-kinase 7</fullName>
    </submittedName>
</protein>
<sequence length="238" mass="26409">MLRNALKRRIHTIIAFNLCNSNKKEISSVLSIFRNSESNRQRNGVDDVPLAAIDQQPSPYRRSSYLGSKESVRGLAYALLQVIWIAPTSVSMCTGKDDESLCSPRTMISGSRSRSSAVALSSVNSSELRDEVMFPPKGFRLVAHEPGSMSTMPGSHIRGSMLRASEAGGEEVDLVLPGTRRLQVQLGVNMPAQADRKILHDEVHLDSEEETDPFEVYDVVLYLGIIDILQEYNMTKKI</sequence>
<dbReference type="GO" id="GO:0016301">
    <property type="term" value="F:kinase activity"/>
    <property type="evidence" value="ECO:0007669"/>
    <property type="project" value="UniProtKB-KW"/>
</dbReference>
<accession>A0A199VN69</accession>
<organism evidence="1 2">
    <name type="scientific">Ananas comosus</name>
    <name type="common">Pineapple</name>
    <name type="synonym">Ananas ananas</name>
    <dbReference type="NCBI Taxonomy" id="4615"/>
    <lineage>
        <taxon>Eukaryota</taxon>
        <taxon>Viridiplantae</taxon>
        <taxon>Streptophyta</taxon>
        <taxon>Embryophyta</taxon>
        <taxon>Tracheophyta</taxon>
        <taxon>Spermatophyta</taxon>
        <taxon>Magnoliopsida</taxon>
        <taxon>Liliopsida</taxon>
        <taxon>Poales</taxon>
        <taxon>Bromeliaceae</taxon>
        <taxon>Bromelioideae</taxon>
        <taxon>Ananas</taxon>
    </lineage>
</organism>